<dbReference type="KEGG" id="zpr:ZPR_3028"/>
<name>D5BHE9_ZUNPS</name>
<gene>
    <name evidence="1" type="ordered locus">ZPR_3028</name>
</gene>
<accession>D5BHE9</accession>
<reference evidence="1 2" key="1">
    <citation type="journal article" date="2010" name="BMC Genomics">
        <title>The complete genome of Zunongwangia profunda SM-A87 reveals its adaptation to the deep-sea environment and ecological role in sedimentary organic nitrogen degradation.</title>
        <authorList>
            <person name="Qin Q.L."/>
            <person name="Zhang X.Y."/>
            <person name="Wang X.M."/>
            <person name="Liu G.M."/>
            <person name="Chen X.L."/>
            <person name="Xie B.B."/>
            <person name="Dang H.Y."/>
            <person name="Zhou B.C."/>
            <person name="Yu J."/>
            <person name="Zhang Y.Z."/>
        </authorList>
    </citation>
    <scope>NUCLEOTIDE SEQUENCE [LARGE SCALE GENOMIC DNA]</scope>
    <source>
        <strain evidence="2">DSM 18752 / CCTCC AB 206139 / SM-A87</strain>
    </source>
</reference>
<dbReference type="AlphaFoldDB" id="D5BHE9"/>
<evidence type="ECO:0000313" key="2">
    <source>
        <dbReference type="Proteomes" id="UP000001654"/>
    </source>
</evidence>
<dbReference type="EMBL" id="CP001650">
    <property type="protein sequence ID" value="ADF53347.1"/>
    <property type="molecule type" value="Genomic_DNA"/>
</dbReference>
<proteinExistence type="predicted"/>
<evidence type="ECO:0000313" key="1">
    <source>
        <dbReference type="EMBL" id="ADF53347.1"/>
    </source>
</evidence>
<protein>
    <submittedName>
        <fullName evidence="1">Uncharacterized protein</fullName>
    </submittedName>
</protein>
<dbReference type="HOGENOM" id="CLU_3299044_0_0_10"/>
<sequence length="40" mass="4803">MSRFKNFLFKLNASWACPEDSYGKFYEPVFYLKNKAWATC</sequence>
<dbReference type="Proteomes" id="UP000001654">
    <property type="component" value="Chromosome"/>
</dbReference>
<keyword evidence="2" id="KW-1185">Reference proteome</keyword>
<dbReference type="STRING" id="655815.ZPR_3028"/>
<organism evidence="1 2">
    <name type="scientific">Zunongwangia profunda (strain DSM 18752 / CCTCC AB 206139 / SM-A87)</name>
    <name type="common">Wangia profunda</name>
    <dbReference type="NCBI Taxonomy" id="655815"/>
    <lineage>
        <taxon>Bacteria</taxon>
        <taxon>Pseudomonadati</taxon>
        <taxon>Bacteroidota</taxon>
        <taxon>Flavobacteriia</taxon>
        <taxon>Flavobacteriales</taxon>
        <taxon>Flavobacteriaceae</taxon>
        <taxon>Zunongwangia</taxon>
    </lineage>
</organism>